<sequence>MVGAGYPLAMRIIAHKTLQAHWGERGREDSRGPLETWYAETAKAQWTGPADIKARYATASFVGQRVIFNIGGNKYRLVVWVNYDFKTVYIRFVGSHAEYDAIDVETI</sequence>
<comment type="caution">
    <text evidence="1">The sequence shown here is derived from an EMBL/GenBank/DDBJ whole genome shotgun (WGS) entry which is preliminary data.</text>
</comment>
<gene>
    <name evidence="1" type="ORF">FBZ89_106251</name>
</gene>
<dbReference type="InterPro" id="IPR018669">
    <property type="entry name" value="Toxin_HigB"/>
</dbReference>
<organism evidence="1 2">
    <name type="scientific">Nitrospirillum amazonense</name>
    <dbReference type="NCBI Taxonomy" id="28077"/>
    <lineage>
        <taxon>Bacteria</taxon>
        <taxon>Pseudomonadati</taxon>
        <taxon>Pseudomonadota</taxon>
        <taxon>Alphaproteobacteria</taxon>
        <taxon>Rhodospirillales</taxon>
        <taxon>Azospirillaceae</taxon>
        <taxon>Nitrospirillum</taxon>
    </lineage>
</organism>
<dbReference type="GO" id="GO:0004519">
    <property type="term" value="F:endonuclease activity"/>
    <property type="evidence" value="ECO:0007669"/>
    <property type="project" value="InterPro"/>
</dbReference>
<dbReference type="Pfam" id="PF09907">
    <property type="entry name" value="HigB_toxin"/>
    <property type="match status" value="1"/>
</dbReference>
<name>A0A560FGW9_9PROT</name>
<reference evidence="1 2" key="1">
    <citation type="submission" date="2019-06" db="EMBL/GenBank/DDBJ databases">
        <title>Genomic Encyclopedia of Type Strains, Phase IV (KMG-V): Genome sequencing to study the core and pangenomes of soil and plant-associated prokaryotes.</title>
        <authorList>
            <person name="Whitman W."/>
        </authorList>
    </citation>
    <scope>NUCLEOTIDE SEQUENCE [LARGE SCALE GENOMIC DNA]</scope>
    <source>
        <strain evidence="1 2">BR 11880</strain>
    </source>
</reference>
<protein>
    <submittedName>
        <fullName evidence="1">mRNA interferase HigB</fullName>
    </submittedName>
</protein>
<dbReference type="AlphaFoldDB" id="A0A560FGW9"/>
<dbReference type="EMBL" id="VITN01000006">
    <property type="protein sequence ID" value="TWB20847.1"/>
    <property type="molecule type" value="Genomic_DNA"/>
</dbReference>
<evidence type="ECO:0000313" key="2">
    <source>
        <dbReference type="Proteomes" id="UP000319859"/>
    </source>
</evidence>
<accession>A0A560FGW9</accession>
<evidence type="ECO:0000313" key="1">
    <source>
        <dbReference type="EMBL" id="TWB20847.1"/>
    </source>
</evidence>
<proteinExistence type="predicted"/>
<dbReference type="GO" id="GO:0110001">
    <property type="term" value="C:toxin-antitoxin complex"/>
    <property type="evidence" value="ECO:0007669"/>
    <property type="project" value="InterPro"/>
</dbReference>
<dbReference type="GO" id="GO:0003723">
    <property type="term" value="F:RNA binding"/>
    <property type="evidence" value="ECO:0007669"/>
    <property type="project" value="InterPro"/>
</dbReference>
<dbReference type="Proteomes" id="UP000319859">
    <property type="component" value="Unassembled WGS sequence"/>
</dbReference>